<dbReference type="Proteomes" id="UP000191153">
    <property type="component" value="Unassembled WGS sequence"/>
</dbReference>
<dbReference type="AlphaFoldDB" id="A0A1T4LXH3"/>
<accession>A0A1T4LXH3</accession>
<sequence length="89" mass="10683">MRINSDKVKNIVPEELIGVMWYLYDRNSWKKHSPKEIIRVEQVFSNTTRISMSSGDEEYLRNSFDLEGRFSIIENGSDEILKWDYEELY</sequence>
<gene>
    <name evidence="1" type="ORF">SAMN02745174_01010</name>
</gene>
<reference evidence="1 2" key="1">
    <citation type="submission" date="2017-02" db="EMBL/GenBank/DDBJ databases">
        <authorList>
            <person name="Peterson S.W."/>
        </authorList>
    </citation>
    <scope>NUCLEOTIDE SEQUENCE [LARGE SCALE GENOMIC DNA]</scope>
    <source>
        <strain evidence="1 2">ATCC 700028</strain>
    </source>
</reference>
<dbReference type="EMBL" id="FUWX01000007">
    <property type="protein sequence ID" value="SJZ59365.1"/>
    <property type="molecule type" value="Genomic_DNA"/>
</dbReference>
<evidence type="ECO:0000313" key="1">
    <source>
        <dbReference type="EMBL" id="SJZ59365.1"/>
    </source>
</evidence>
<protein>
    <submittedName>
        <fullName evidence="1">Uncharacterized protein</fullName>
    </submittedName>
</protein>
<organism evidence="1 2">
    <name type="scientific">Cetobacterium ceti</name>
    <dbReference type="NCBI Taxonomy" id="180163"/>
    <lineage>
        <taxon>Bacteria</taxon>
        <taxon>Fusobacteriati</taxon>
        <taxon>Fusobacteriota</taxon>
        <taxon>Fusobacteriia</taxon>
        <taxon>Fusobacteriales</taxon>
        <taxon>Fusobacteriaceae</taxon>
        <taxon>Cetobacterium</taxon>
    </lineage>
</organism>
<proteinExistence type="predicted"/>
<dbReference type="RefSeq" id="WP_078693523.1">
    <property type="nucleotide sequence ID" value="NZ_FUWX01000007.1"/>
</dbReference>
<keyword evidence="2" id="KW-1185">Reference proteome</keyword>
<evidence type="ECO:0000313" key="2">
    <source>
        <dbReference type="Proteomes" id="UP000191153"/>
    </source>
</evidence>
<name>A0A1T4LXH3_9FUSO</name>